<keyword evidence="6" id="KW-0029">Amino-acid transport</keyword>
<dbReference type="RefSeq" id="WP_377607394.1">
    <property type="nucleotide sequence ID" value="NZ_JBHUME010000019.1"/>
</dbReference>
<comment type="subcellular location">
    <subcellularLocation>
        <location evidence="1 9">Cell membrane</location>
        <topology evidence="1 9">Multi-pass membrane protein</topology>
    </subcellularLocation>
</comment>
<keyword evidence="7 9" id="KW-1133">Transmembrane helix</keyword>
<feature type="transmembrane region" description="Helical" evidence="9">
    <location>
        <begin position="55"/>
        <end position="76"/>
    </location>
</feature>
<feature type="transmembrane region" description="Helical" evidence="9">
    <location>
        <begin position="190"/>
        <end position="211"/>
    </location>
</feature>
<evidence type="ECO:0000256" key="8">
    <source>
        <dbReference type="ARBA" id="ARBA00023136"/>
    </source>
</evidence>
<accession>A0ABW5PJK9</accession>
<evidence type="ECO:0000256" key="1">
    <source>
        <dbReference type="ARBA" id="ARBA00004651"/>
    </source>
</evidence>
<evidence type="ECO:0000256" key="4">
    <source>
        <dbReference type="ARBA" id="ARBA00022475"/>
    </source>
</evidence>
<feature type="transmembrane region" description="Helical" evidence="9">
    <location>
        <begin position="20"/>
        <end position="43"/>
    </location>
</feature>
<feature type="transmembrane region" description="Helical" evidence="9">
    <location>
        <begin position="82"/>
        <end position="104"/>
    </location>
</feature>
<reference evidence="12" key="1">
    <citation type="journal article" date="2019" name="Int. J. Syst. Evol. Microbiol.">
        <title>The Global Catalogue of Microorganisms (GCM) 10K type strain sequencing project: providing services to taxonomists for standard genome sequencing and annotation.</title>
        <authorList>
            <consortium name="The Broad Institute Genomics Platform"/>
            <consortium name="The Broad Institute Genome Sequencing Center for Infectious Disease"/>
            <person name="Wu L."/>
            <person name="Ma J."/>
        </authorList>
    </citation>
    <scope>NUCLEOTIDE SEQUENCE [LARGE SCALE GENOMIC DNA]</scope>
    <source>
        <strain evidence="12">KCTC 3950</strain>
    </source>
</reference>
<protein>
    <submittedName>
        <fullName evidence="11">Amino acid ABC transporter permease</fullName>
    </submittedName>
</protein>
<keyword evidence="5 9" id="KW-0812">Transmembrane</keyword>
<evidence type="ECO:0000256" key="6">
    <source>
        <dbReference type="ARBA" id="ARBA00022970"/>
    </source>
</evidence>
<evidence type="ECO:0000313" key="12">
    <source>
        <dbReference type="Proteomes" id="UP001597541"/>
    </source>
</evidence>
<comment type="caution">
    <text evidence="11">The sequence shown here is derived from an EMBL/GenBank/DDBJ whole genome shotgun (WGS) entry which is preliminary data.</text>
</comment>
<dbReference type="NCBIfam" id="TIGR01726">
    <property type="entry name" value="HEQRo_perm_3TM"/>
    <property type="match status" value="1"/>
</dbReference>
<feature type="domain" description="ABC transmembrane type-1" evidence="10">
    <location>
        <begin position="19"/>
        <end position="208"/>
    </location>
</feature>
<gene>
    <name evidence="11" type="ORF">ACFSUF_24035</name>
</gene>
<sequence length="219" mass="24472">MNLDFSKIVEYIPFMLKGTLFTLQFTFFSVLVGFVLGLILTLFKISKILPLRWFAIAYTSVFRGTPLLLQLTLIYFATPQLLGIEISALAAGVITFGMNSAAYLSETMRGGILAVDKGQDEAASSLGIPYATRMRYIILPQALRNILPSIVNEVIALLKDSTLVSVIGVMDLLWRSKTVANKIFIYFEPLLFAGLIYYLLVMALTSLAKLLERRLRRSD</sequence>
<dbReference type="PANTHER" id="PTHR30614:SF20">
    <property type="entry name" value="GLUTAMINE TRANSPORT SYSTEM PERMEASE PROTEIN GLNP"/>
    <property type="match status" value="1"/>
</dbReference>
<dbReference type="InterPro" id="IPR043429">
    <property type="entry name" value="ArtM/GltK/GlnP/TcyL/YhdX-like"/>
</dbReference>
<evidence type="ECO:0000259" key="10">
    <source>
        <dbReference type="PROSITE" id="PS50928"/>
    </source>
</evidence>
<evidence type="ECO:0000256" key="7">
    <source>
        <dbReference type="ARBA" id="ARBA00022989"/>
    </source>
</evidence>
<dbReference type="InterPro" id="IPR010065">
    <property type="entry name" value="AA_ABC_transptr_permease_3TM"/>
</dbReference>
<dbReference type="CDD" id="cd06261">
    <property type="entry name" value="TM_PBP2"/>
    <property type="match status" value="1"/>
</dbReference>
<dbReference type="SUPFAM" id="SSF161098">
    <property type="entry name" value="MetI-like"/>
    <property type="match status" value="1"/>
</dbReference>
<evidence type="ECO:0000256" key="2">
    <source>
        <dbReference type="ARBA" id="ARBA00010072"/>
    </source>
</evidence>
<dbReference type="PANTHER" id="PTHR30614">
    <property type="entry name" value="MEMBRANE COMPONENT OF AMINO ACID ABC TRANSPORTER"/>
    <property type="match status" value="1"/>
</dbReference>
<keyword evidence="4" id="KW-1003">Cell membrane</keyword>
<evidence type="ECO:0000256" key="5">
    <source>
        <dbReference type="ARBA" id="ARBA00022692"/>
    </source>
</evidence>
<evidence type="ECO:0000256" key="9">
    <source>
        <dbReference type="RuleBase" id="RU363032"/>
    </source>
</evidence>
<dbReference type="EMBL" id="JBHUME010000019">
    <property type="protein sequence ID" value="MFD2615480.1"/>
    <property type="molecule type" value="Genomic_DNA"/>
</dbReference>
<dbReference type="Proteomes" id="UP001597541">
    <property type="component" value="Unassembled WGS sequence"/>
</dbReference>
<dbReference type="InterPro" id="IPR000515">
    <property type="entry name" value="MetI-like"/>
</dbReference>
<comment type="similarity">
    <text evidence="2">Belongs to the binding-protein-dependent transport system permease family. HisMQ subfamily.</text>
</comment>
<dbReference type="InterPro" id="IPR035906">
    <property type="entry name" value="MetI-like_sf"/>
</dbReference>
<dbReference type="PROSITE" id="PS50928">
    <property type="entry name" value="ABC_TM1"/>
    <property type="match status" value="1"/>
</dbReference>
<dbReference type="Gene3D" id="1.10.3720.10">
    <property type="entry name" value="MetI-like"/>
    <property type="match status" value="1"/>
</dbReference>
<evidence type="ECO:0000313" key="11">
    <source>
        <dbReference type="EMBL" id="MFD2615480.1"/>
    </source>
</evidence>
<dbReference type="Pfam" id="PF00528">
    <property type="entry name" value="BPD_transp_1"/>
    <property type="match status" value="1"/>
</dbReference>
<keyword evidence="3 9" id="KW-0813">Transport</keyword>
<evidence type="ECO:0000256" key="3">
    <source>
        <dbReference type="ARBA" id="ARBA00022448"/>
    </source>
</evidence>
<keyword evidence="12" id="KW-1185">Reference proteome</keyword>
<organism evidence="11 12">
    <name type="scientific">Paenibacillus gansuensis</name>
    <dbReference type="NCBI Taxonomy" id="306542"/>
    <lineage>
        <taxon>Bacteria</taxon>
        <taxon>Bacillati</taxon>
        <taxon>Bacillota</taxon>
        <taxon>Bacilli</taxon>
        <taxon>Bacillales</taxon>
        <taxon>Paenibacillaceae</taxon>
        <taxon>Paenibacillus</taxon>
    </lineage>
</organism>
<keyword evidence="8 9" id="KW-0472">Membrane</keyword>
<proteinExistence type="inferred from homology"/>
<name>A0ABW5PJK9_9BACL</name>